<protein>
    <submittedName>
        <fullName evidence="1">Uncharacterized protein</fullName>
    </submittedName>
</protein>
<gene>
    <name evidence="1" type="ORF">AWB76_07656</name>
</gene>
<keyword evidence="2" id="KW-1185">Reference proteome</keyword>
<reference evidence="2" key="1">
    <citation type="submission" date="2016-01" db="EMBL/GenBank/DDBJ databases">
        <authorList>
            <person name="Peeters Charlotte."/>
        </authorList>
    </citation>
    <scope>NUCLEOTIDE SEQUENCE [LARGE SCALE GENOMIC DNA]</scope>
</reference>
<proteinExistence type="predicted"/>
<dbReference type="Proteomes" id="UP000054624">
    <property type="component" value="Unassembled WGS sequence"/>
</dbReference>
<name>A0A158DX45_9BURK</name>
<dbReference type="OrthoDB" id="3680805at2"/>
<organism evidence="1 2">
    <name type="scientific">Caballeronia temeraria</name>
    <dbReference type="NCBI Taxonomy" id="1777137"/>
    <lineage>
        <taxon>Bacteria</taxon>
        <taxon>Pseudomonadati</taxon>
        <taxon>Pseudomonadota</taxon>
        <taxon>Betaproteobacteria</taxon>
        <taxon>Burkholderiales</taxon>
        <taxon>Burkholderiaceae</taxon>
        <taxon>Caballeronia</taxon>
    </lineage>
</organism>
<sequence length="191" mass="21344">MSLRLIKAVAETENMDDFHLARLLVLLGSADARKSTALTKAKAVEGITKLAKLDFLLRYPTCLERALSKLGLDASVADVHPRERTSIETKMVRFRYGPWDGRYRRWLGLLAARGLITLGLHGNTVQIGLTPAGRELADGFRVDPLYSDLSRRADIVLKSVGAMSATRLKDFVYEAIPEIVDMKWGEEIQPY</sequence>
<accession>A0A158DX45</accession>
<evidence type="ECO:0000313" key="1">
    <source>
        <dbReference type="EMBL" id="SAK99138.1"/>
    </source>
</evidence>
<evidence type="ECO:0000313" key="2">
    <source>
        <dbReference type="Proteomes" id="UP000054624"/>
    </source>
</evidence>
<dbReference type="STRING" id="1777137.AWB76_07656"/>
<dbReference type="AlphaFoldDB" id="A0A158DX45"/>
<dbReference type="RefSeq" id="WP_061165151.1">
    <property type="nucleotide sequence ID" value="NZ_FCOI02000062.1"/>
</dbReference>
<dbReference type="EMBL" id="FCOI02000062">
    <property type="protein sequence ID" value="SAK99138.1"/>
    <property type="molecule type" value="Genomic_DNA"/>
</dbReference>